<evidence type="ECO:0000313" key="1">
    <source>
        <dbReference type="EMBL" id="ADX87754.1"/>
    </source>
</evidence>
<protein>
    <submittedName>
        <fullName evidence="1">Uncharacterized protein 73</fullName>
    </submittedName>
</protein>
<dbReference type="GeneID" id="10228781"/>
<name>F1D0T1_9CAUD</name>
<dbReference type="KEGG" id="vg:10228781"/>
<sequence length="65" mass="7452">MVRRGERSKELIRGLVIKITPKRVELYQLGIGERVIDISTINSLKVKQVEHERVVKVNTGNIELV</sequence>
<dbReference type="EMBL" id="HQ641345">
    <property type="protein sequence ID" value="ADX87754.1"/>
    <property type="molecule type" value="Genomic_DNA"/>
</dbReference>
<gene>
    <name evidence="1" type="primary">73</name>
</gene>
<dbReference type="Proteomes" id="UP000007500">
    <property type="component" value="Segment"/>
</dbReference>
<accession>F1D0T1</accession>
<dbReference type="RefSeq" id="YP_004251243.1">
    <property type="nucleotide sequence ID" value="NC_015158.1"/>
</dbReference>
<organism evidence="1 2">
    <name type="scientific">Vibrio phage ICP2</name>
    <dbReference type="NCBI Taxonomy" id="979533"/>
    <lineage>
        <taxon>Viruses</taxon>
        <taxon>Duplodnaviria</taxon>
        <taxon>Heunggongvirae</taxon>
        <taxon>Uroviricota</taxon>
        <taxon>Caudoviricetes</taxon>
        <taxon>Zobellviridae</taxon>
        <taxon>Icepovirus</taxon>
        <taxon>Icepovirus bengalense</taxon>
    </lineage>
</organism>
<keyword evidence="2" id="KW-1185">Reference proteome</keyword>
<proteinExistence type="predicted"/>
<reference evidence="1 2" key="1">
    <citation type="journal article" date="2011" name="MBio">
        <title>Evidence of a dominant lineage of Vibrio cholerae-specific lytic bacteriophages shed by cholera patients over a 10-year period in Dhaka, Bangladesh.</title>
        <authorList>
            <person name="Seed K.D."/>
            <person name="Bodi K.L."/>
            <person name="Kropinski A.M."/>
            <person name="Ackermann H.W."/>
            <person name="Calderwood S.B."/>
            <person name="Qadri F."/>
            <person name="Camilli A."/>
        </authorList>
    </citation>
    <scope>NUCLEOTIDE SEQUENCE [LARGE SCALE GENOMIC DNA]</scope>
</reference>
<evidence type="ECO:0000313" key="2">
    <source>
        <dbReference type="Proteomes" id="UP000007500"/>
    </source>
</evidence>